<dbReference type="PANTHER" id="PTHR42939">
    <property type="entry name" value="ABC TRANSPORTER ATP-BINDING PROTEIN ALBC-RELATED"/>
    <property type="match status" value="1"/>
</dbReference>
<accession>A0ABP7G3E1</accession>
<dbReference type="EMBL" id="BAABDD010000019">
    <property type="protein sequence ID" value="GAA3754636.1"/>
    <property type="molecule type" value="Genomic_DNA"/>
</dbReference>
<dbReference type="Proteomes" id="UP001500908">
    <property type="component" value="Unassembled WGS sequence"/>
</dbReference>
<dbReference type="PANTHER" id="PTHR42939:SF1">
    <property type="entry name" value="ABC TRANSPORTER ATP-BINDING PROTEIN ALBC-RELATED"/>
    <property type="match status" value="1"/>
</dbReference>
<dbReference type="InterPro" id="IPR003439">
    <property type="entry name" value="ABC_transporter-like_ATP-bd"/>
</dbReference>
<reference evidence="6" key="1">
    <citation type="journal article" date="2019" name="Int. J. Syst. Evol. Microbiol.">
        <title>The Global Catalogue of Microorganisms (GCM) 10K type strain sequencing project: providing services to taxonomists for standard genome sequencing and annotation.</title>
        <authorList>
            <consortium name="The Broad Institute Genomics Platform"/>
            <consortium name="The Broad Institute Genome Sequencing Center for Infectious Disease"/>
            <person name="Wu L."/>
            <person name="Ma J."/>
        </authorList>
    </citation>
    <scope>NUCLEOTIDE SEQUENCE [LARGE SCALE GENOMIC DNA]</scope>
    <source>
        <strain evidence="6">JCM 17137</strain>
    </source>
</reference>
<keyword evidence="6" id="KW-1185">Reference proteome</keyword>
<sequence length="259" mass="27940">MREEPVLAVSELVRSFRECTALNGVSFTAHAGKVHGLLGPNGSGKTTCLHLITGLDTPDHGQATVLGVPVSHKTSRPLIGMAPDDLPLPGSLTGNEYLTFHHRLRQRDDTATAARLADAFNLSNALNRTIAEYSHGMKRKLQVIAAVMHKPSLLVLDEPFRGLDPDAAAVLRELITTFTQAGGAVLVATHDMLRAERDCDHVTLLHEGDTVAQGNPATLLEQHQAVHLEELFLSVTGLASQREVHMAELSDAFSQEMAT</sequence>
<dbReference type="CDD" id="cd03230">
    <property type="entry name" value="ABC_DR_subfamily_A"/>
    <property type="match status" value="1"/>
</dbReference>
<proteinExistence type="predicted"/>
<comment type="caution">
    <text evidence="5">The sequence shown here is derived from an EMBL/GenBank/DDBJ whole genome shotgun (WGS) entry which is preliminary data.</text>
</comment>
<evidence type="ECO:0000256" key="1">
    <source>
        <dbReference type="ARBA" id="ARBA00022448"/>
    </source>
</evidence>
<keyword evidence="1" id="KW-0813">Transport</keyword>
<evidence type="ECO:0000313" key="6">
    <source>
        <dbReference type="Proteomes" id="UP001500908"/>
    </source>
</evidence>
<dbReference type="SUPFAM" id="SSF52540">
    <property type="entry name" value="P-loop containing nucleoside triphosphate hydrolases"/>
    <property type="match status" value="1"/>
</dbReference>
<organism evidence="5 6">
    <name type="scientific">Salinactinospora qingdaonensis</name>
    <dbReference type="NCBI Taxonomy" id="702744"/>
    <lineage>
        <taxon>Bacteria</taxon>
        <taxon>Bacillati</taxon>
        <taxon>Actinomycetota</taxon>
        <taxon>Actinomycetes</taxon>
        <taxon>Streptosporangiales</taxon>
        <taxon>Nocardiopsidaceae</taxon>
        <taxon>Salinactinospora</taxon>
    </lineage>
</organism>
<evidence type="ECO:0000259" key="4">
    <source>
        <dbReference type="PROSITE" id="PS50893"/>
    </source>
</evidence>
<dbReference type="PROSITE" id="PS00211">
    <property type="entry name" value="ABC_TRANSPORTER_1"/>
    <property type="match status" value="1"/>
</dbReference>
<dbReference type="SMART" id="SM00382">
    <property type="entry name" value="AAA"/>
    <property type="match status" value="1"/>
</dbReference>
<dbReference type="InterPro" id="IPR003593">
    <property type="entry name" value="AAA+_ATPase"/>
</dbReference>
<keyword evidence="2" id="KW-0547">Nucleotide-binding</keyword>
<dbReference type="InterPro" id="IPR051782">
    <property type="entry name" value="ABC_Transporter_VariousFunc"/>
</dbReference>
<dbReference type="PROSITE" id="PS50893">
    <property type="entry name" value="ABC_TRANSPORTER_2"/>
    <property type="match status" value="1"/>
</dbReference>
<dbReference type="GO" id="GO:0005524">
    <property type="term" value="F:ATP binding"/>
    <property type="evidence" value="ECO:0007669"/>
    <property type="project" value="UniProtKB-KW"/>
</dbReference>
<keyword evidence="3 5" id="KW-0067">ATP-binding</keyword>
<dbReference type="InterPro" id="IPR017871">
    <property type="entry name" value="ABC_transporter-like_CS"/>
</dbReference>
<dbReference type="InterPro" id="IPR027417">
    <property type="entry name" value="P-loop_NTPase"/>
</dbReference>
<evidence type="ECO:0000256" key="3">
    <source>
        <dbReference type="ARBA" id="ARBA00022840"/>
    </source>
</evidence>
<dbReference type="RefSeq" id="WP_344973609.1">
    <property type="nucleotide sequence ID" value="NZ_BAABDD010000019.1"/>
</dbReference>
<name>A0ABP7G3E1_9ACTN</name>
<gene>
    <name evidence="5" type="ORF">GCM10022402_36660</name>
</gene>
<evidence type="ECO:0000256" key="2">
    <source>
        <dbReference type="ARBA" id="ARBA00022741"/>
    </source>
</evidence>
<protein>
    <submittedName>
        <fullName evidence="5">ABC transporter ATP-binding protein</fullName>
    </submittedName>
</protein>
<dbReference type="Gene3D" id="3.40.50.300">
    <property type="entry name" value="P-loop containing nucleotide triphosphate hydrolases"/>
    <property type="match status" value="1"/>
</dbReference>
<feature type="domain" description="ABC transporter" evidence="4">
    <location>
        <begin position="7"/>
        <end position="232"/>
    </location>
</feature>
<evidence type="ECO:0000313" key="5">
    <source>
        <dbReference type="EMBL" id="GAA3754636.1"/>
    </source>
</evidence>
<dbReference type="Pfam" id="PF00005">
    <property type="entry name" value="ABC_tran"/>
    <property type="match status" value="1"/>
</dbReference>